<dbReference type="InterPro" id="IPR013105">
    <property type="entry name" value="TPR_2"/>
</dbReference>
<sequence>MIKKRITILIPVFICSLVFGQKDKGFDKKELIRELSDKACKCTDSIALFNRDKKDILKDVHDCIDKSAGAMQLGVLMGSVETLKKDAPEVNGKKQVNLTFNTDKNSQQYMESYNELERYLMENCTSVRHAAMISETKTEGLSKDPAALEFYHKALEASQKKDWKEAIQNGLQAVKKDPQFIYAWDNLGINYRRTGEYDKSLDAYKKSLEIDPKGKMPLQNIPLVYVYKNDFQKAIDAYLALEKVYPGDPEMYYGIGQVYFSGMKDDEKALDYICKAYRIYTEQKSPYRTDAETMMSLIYKNMKEKGKIEKFKEILKKNNMQF</sequence>
<dbReference type="Gene3D" id="1.25.40.10">
    <property type="entry name" value="Tetratricopeptide repeat domain"/>
    <property type="match status" value="1"/>
</dbReference>
<keyword evidence="2 3" id="KW-0802">TPR repeat</keyword>
<evidence type="ECO:0000313" key="4">
    <source>
        <dbReference type="EMBL" id="MBB6369538.1"/>
    </source>
</evidence>
<gene>
    <name evidence="4" type="ORF">HNP36_000591</name>
</gene>
<comment type="caution">
    <text evidence="4">The sequence shown here is derived from an EMBL/GenBank/DDBJ whole genome shotgun (WGS) entry which is preliminary data.</text>
</comment>
<dbReference type="Proteomes" id="UP000589738">
    <property type="component" value="Unassembled WGS sequence"/>
</dbReference>
<dbReference type="InterPro" id="IPR019734">
    <property type="entry name" value="TPR_rpt"/>
</dbReference>
<dbReference type="EMBL" id="JACHLC010000001">
    <property type="protein sequence ID" value="MBB6369538.1"/>
    <property type="molecule type" value="Genomic_DNA"/>
</dbReference>
<evidence type="ECO:0000313" key="5">
    <source>
        <dbReference type="Proteomes" id="UP000589738"/>
    </source>
</evidence>
<evidence type="ECO:0000256" key="2">
    <source>
        <dbReference type="ARBA" id="ARBA00022803"/>
    </source>
</evidence>
<keyword evidence="1" id="KW-0677">Repeat</keyword>
<evidence type="ECO:0000256" key="3">
    <source>
        <dbReference type="PROSITE-ProRule" id="PRU00339"/>
    </source>
</evidence>
<dbReference type="PANTHER" id="PTHR12558:SF44">
    <property type="entry name" value="TETRATRICOPEPTIDE REPEAT-CONTAINING PROTEIN"/>
    <property type="match status" value="1"/>
</dbReference>
<dbReference type="PROSITE" id="PS50005">
    <property type="entry name" value="TPR"/>
    <property type="match status" value="1"/>
</dbReference>
<protein>
    <submittedName>
        <fullName evidence="4">Tetratricopeptide (TPR) repeat protein</fullName>
    </submittedName>
</protein>
<reference evidence="4 5" key="1">
    <citation type="submission" date="2020-08" db="EMBL/GenBank/DDBJ databases">
        <title>Functional genomics of gut bacteria from endangered species of beetles.</title>
        <authorList>
            <person name="Carlos-Shanley C."/>
        </authorList>
    </citation>
    <scope>NUCLEOTIDE SEQUENCE [LARGE SCALE GENOMIC DNA]</scope>
    <source>
        <strain evidence="4 5">S00136</strain>
    </source>
</reference>
<dbReference type="RefSeq" id="WP_184160573.1">
    <property type="nucleotide sequence ID" value="NZ_JACHLC010000001.1"/>
</dbReference>
<dbReference type="GO" id="GO:0051301">
    <property type="term" value="P:cell division"/>
    <property type="evidence" value="ECO:0007669"/>
    <property type="project" value="TreeGrafter"/>
</dbReference>
<accession>A0A841N7R3</accession>
<evidence type="ECO:0000256" key="1">
    <source>
        <dbReference type="ARBA" id="ARBA00022737"/>
    </source>
</evidence>
<dbReference type="SMART" id="SM00028">
    <property type="entry name" value="TPR"/>
    <property type="match status" value="3"/>
</dbReference>
<organism evidence="4 5">
    <name type="scientific">Chryseobacterium shigense</name>
    <dbReference type="NCBI Taxonomy" id="297244"/>
    <lineage>
        <taxon>Bacteria</taxon>
        <taxon>Pseudomonadati</taxon>
        <taxon>Bacteroidota</taxon>
        <taxon>Flavobacteriia</taxon>
        <taxon>Flavobacteriales</taxon>
        <taxon>Weeksellaceae</taxon>
        <taxon>Chryseobacterium group</taxon>
        <taxon>Chryseobacterium</taxon>
    </lineage>
</organism>
<dbReference type="AlphaFoldDB" id="A0A841N7R3"/>
<keyword evidence="5" id="KW-1185">Reference proteome</keyword>
<dbReference type="SUPFAM" id="SSF48452">
    <property type="entry name" value="TPR-like"/>
    <property type="match status" value="1"/>
</dbReference>
<feature type="repeat" description="TPR" evidence="3">
    <location>
        <begin position="181"/>
        <end position="214"/>
    </location>
</feature>
<dbReference type="Pfam" id="PF13432">
    <property type="entry name" value="TPR_16"/>
    <property type="match status" value="1"/>
</dbReference>
<dbReference type="Pfam" id="PF07719">
    <property type="entry name" value="TPR_2"/>
    <property type="match status" value="1"/>
</dbReference>
<dbReference type="InterPro" id="IPR011990">
    <property type="entry name" value="TPR-like_helical_dom_sf"/>
</dbReference>
<name>A0A841N7R3_9FLAO</name>
<proteinExistence type="predicted"/>
<dbReference type="PROSITE" id="PS50293">
    <property type="entry name" value="TPR_REGION"/>
    <property type="match status" value="1"/>
</dbReference>
<dbReference type="PANTHER" id="PTHR12558">
    <property type="entry name" value="CELL DIVISION CYCLE 16,23,27"/>
    <property type="match status" value="1"/>
</dbReference>